<evidence type="ECO:0000259" key="4">
    <source>
        <dbReference type="Pfam" id="PF13579"/>
    </source>
</evidence>
<name>A0ABX8D6P1_9CELL</name>
<feature type="domain" description="Glycosyl transferase family 1" evidence="3">
    <location>
        <begin position="376"/>
        <end position="546"/>
    </location>
</feature>
<dbReference type="InterPro" id="IPR028098">
    <property type="entry name" value="Glyco_trans_4-like_N"/>
</dbReference>
<evidence type="ECO:0000256" key="2">
    <source>
        <dbReference type="ARBA" id="ARBA00022679"/>
    </source>
</evidence>
<evidence type="ECO:0000256" key="1">
    <source>
        <dbReference type="ARBA" id="ARBA00022676"/>
    </source>
</evidence>
<accession>A0ABX8D6P1</accession>
<dbReference type="RefSeq" id="WP_207340569.1">
    <property type="nucleotide sequence ID" value="NZ_CP074405.1"/>
</dbReference>
<proteinExistence type="predicted"/>
<evidence type="ECO:0000313" key="6">
    <source>
        <dbReference type="Proteomes" id="UP000677804"/>
    </source>
</evidence>
<gene>
    <name evidence="5" type="ORF">KG103_04025</name>
</gene>
<keyword evidence="6" id="KW-1185">Reference proteome</keyword>
<protein>
    <submittedName>
        <fullName evidence="5">Glycosyltransferase</fullName>
        <ecNumber evidence="5">2.4.-.-</ecNumber>
    </submittedName>
</protein>
<keyword evidence="2 5" id="KW-0808">Transferase</keyword>
<evidence type="ECO:0000313" key="5">
    <source>
        <dbReference type="EMBL" id="QVI63094.1"/>
    </source>
</evidence>
<dbReference type="Gene3D" id="3.40.50.2000">
    <property type="entry name" value="Glycogen Phosphorylase B"/>
    <property type="match status" value="2"/>
</dbReference>
<dbReference type="Pfam" id="PF00534">
    <property type="entry name" value="Glycos_transf_1"/>
    <property type="match status" value="1"/>
</dbReference>
<dbReference type="GO" id="GO:0016757">
    <property type="term" value="F:glycosyltransferase activity"/>
    <property type="evidence" value="ECO:0007669"/>
    <property type="project" value="UniProtKB-KW"/>
</dbReference>
<feature type="domain" description="Glycosyltransferase subfamily 4-like N-terminal" evidence="4">
    <location>
        <begin position="181"/>
        <end position="360"/>
    </location>
</feature>
<dbReference type="Pfam" id="PF13579">
    <property type="entry name" value="Glyco_trans_4_4"/>
    <property type="match status" value="1"/>
</dbReference>
<dbReference type="EMBL" id="CP074405">
    <property type="protein sequence ID" value="QVI63094.1"/>
    <property type="molecule type" value="Genomic_DNA"/>
</dbReference>
<dbReference type="InterPro" id="IPR001296">
    <property type="entry name" value="Glyco_trans_1"/>
</dbReference>
<dbReference type="PANTHER" id="PTHR12526">
    <property type="entry name" value="GLYCOSYLTRANSFERASE"/>
    <property type="match status" value="1"/>
</dbReference>
<dbReference type="PANTHER" id="PTHR12526:SF510">
    <property type="entry name" value="D-INOSITOL 3-PHOSPHATE GLYCOSYLTRANSFERASE"/>
    <property type="match status" value="1"/>
</dbReference>
<keyword evidence="1 5" id="KW-0328">Glycosyltransferase</keyword>
<dbReference type="CDD" id="cd03801">
    <property type="entry name" value="GT4_PimA-like"/>
    <property type="match status" value="1"/>
</dbReference>
<evidence type="ECO:0000259" key="3">
    <source>
        <dbReference type="Pfam" id="PF00534"/>
    </source>
</evidence>
<dbReference type="EC" id="2.4.-.-" evidence="5"/>
<sequence>MRGFARQVALGVTTATGMAAEDPALLAVQASRRAPRRATLAVAGLLDNGTGGRHADARRGLAAWLRGHRDDARAGVAAALAGRPASPVRRVLGEVAVELDVPLPPDAPRVTRARAAWRAGDVSGAVTLAQGTPLGRRLASEQRAMTPGTVLAGDRRARSTPAGPPVALHLLTNSLPHTSSGYTLRSHEVLRAQAAAGIEVAAATRLGYPVVVGRVTGRDVDVVDGIAYHRLLPWSAARTPGARLRQNVALARPLVRALRPTVLHTTTAWSNAVVTRALADEHGLPWVYEVRGVLEDTWAASFPTAEAQHAARASERHALLRARETELARAADHVVTLGETVRRDLVTRGVDPARITVVPNAVPGELLDLHVSSTAARARLGLSGEGFWVGTVSSLVDYEGIETLVEAVAVLRRRGADVRCAVVGDGTARASIARRAQSLGIADHVVLPGRVAPDEAVGWHLALDAFAVPRRDTAVTRAVVPLKPMQAMALGRPVVASDLPALAEIVGEPGTGLLAAPDDAQALADAIERLADDPALAGSLGEAGRAFAATRTWAAAGAAYRRLYEEVAA</sequence>
<reference evidence="5 6" key="1">
    <citation type="submission" date="2021-05" db="EMBL/GenBank/DDBJ databases">
        <title>Novel species in genus Cellulomonas.</title>
        <authorList>
            <person name="Zhang G."/>
        </authorList>
    </citation>
    <scope>NUCLEOTIDE SEQUENCE [LARGE SCALE GENOMIC DNA]</scope>
    <source>
        <strain evidence="6">zg-ZUI222</strain>
    </source>
</reference>
<organism evidence="5 6">
    <name type="scientific">Cellulomonas wangleii</name>
    <dbReference type="NCBI Taxonomy" id="2816956"/>
    <lineage>
        <taxon>Bacteria</taxon>
        <taxon>Bacillati</taxon>
        <taxon>Actinomycetota</taxon>
        <taxon>Actinomycetes</taxon>
        <taxon>Micrococcales</taxon>
        <taxon>Cellulomonadaceae</taxon>
        <taxon>Cellulomonas</taxon>
    </lineage>
</organism>
<dbReference type="SUPFAM" id="SSF53756">
    <property type="entry name" value="UDP-Glycosyltransferase/glycogen phosphorylase"/>
    <property type="match status" value="1"/>
</dbReference>
<dbReference type="Proteomes" id="UP000677804">
    <property type="component" value="Chromosome"/>
</dbReference>